<reference evidence="1" key="1">
    <citation type="submission" date="2018-02" db="EMBL/GenBank/DDBJ databases">
        <title>Rhizophora mucronata_Transcriptome.</title>
        <authorList>
            <person name="Meera S.P."/>
            <person name="Sreeshan A."/>
            <person name="Augustine A."/>
        </authorList>
    </citation>
    <scope>NUCLEOTIDE SEQUENCE</scope>
    <source>
        <tissue evidence="1">Leaf</tissue>
    </source>
</reference>
<dbReference type="AlphaFoldDB" id="A0A2P2PPK0"/>
<evidence type="ECO:0000313" key="1">
    <source>
        <dbReference type="EMBL" id="MBX56678.1"/>
    </source>
</evidence>
<dbReference type="EMBL" id="GGEC01076194">
    <property type="protein sequence ID" value="MBX56678.1"/>
    <property type="molecule type" value="Transcribed_RNA"/>
</dbReference>
<accession>A0A2P2PPK0</accession>
<name>A0A2P2PPK0_RHIMU</name>
<proteinExistence type="predicted"/>
<sequence>MCAEFLIQDIKIYGRQRNEGNKNPCCWSVSRECVAYLLG</sequence>
<organism evidence="1">
    <name type="scientific">Rhizophora mucronata</name>
    <name type="common">Asiatic mangrove</name>
    <dbReference type="NCBI Taxonomy" id="61149"/>
    <lineage>
        <taxon>Eukaryota</taxon>
        <taxon>Viridiplantae</taxon>
        <taxon>Streptophyta</taxon>
        <taxon>Embryophyta</taxon>
        <taxon>Tracheophyta</taxon>
        <taxon>Spermatophyta</taxon>
        <taxon>Magnoliopsida</taxon>
        <taxon>eudicotyledons</taxon>
        <taxon>Gunneridae</taxon>
        <taxon>Pentapetalae</taxon>
        <taxon>rosids</taxon>
        <taxon>fabids</taxon>
        <taxon>Malpighiales</taxon>
        <taxon>Rhizophoraceae</taxon>
        <taxon>Rhizophora</taxon>
    </lineage>
</organism>
<protein>
    <submittedName>
        <fullName evidence="1">Uncharacterized protein</fullName>
    </submittedName>
</protein>